<dbReference type="Proteomes" id="UP001431221">
    <property type="component" value="Unassembled WGS sequence"/>
</dbReference>
<feature type="compositionally biased region" description="Low complexity" evidence="2">
    <location>
        <begin position="57"/>
        <end position="67"/>
    </location>
</feature>
<name>A0ABT0H1B9_9HYPH</name>
<evidence type="ECO:0008006" key="5">
    <source>
        <dbReference type="Google" id="ProtNLM"/>
    </source>
</evidence>
<dbReference type="InterPro" id="IPR038076">
    <property type="entry name" value="MgtE_N_sf"/>
</dbReference>
<feature type="coiled-coil region" evidence="1">
    <location>
        <begin position="109"/>
        <end position="158"/>
    </location>
</feature>
<keyword evidence="1" id="KW-0175">Coiled coil</keyword>
<feature type="region of interest" description="Disordered" evidence="2">
    <location>
        <begin position="38"/>
        <end position="86"/>
    </location>
</feature>
<dbReference type="EMBL" id="JALNMJ010000019">
    <property type="protein sequence ID" value="MCK7614863.1"/>
    <property type="molecule type" value="Genomic_DNA"/>
</dbReference>
<keyword evidence="4" id="KW-1185">Reference proteome</keyword>
<feature type="compositionally biased region" description="Low complexity" evidence="2">
    <location>
        <begin position="231"/>
        <end position="250"/>
    </location>
</feature>
<evidence type="ECO:0000313" key="3">
    <source>
        <dbReference type="EMBL" id="MCK7614863.1"/>
    </source>
</evidence>
<dbReference type="SUPFAM" id="SSF158791">
    <property type="entry name" value="MgtE N-terminal domain-like"/>
    <property type="match status" value="1"/>
</dbReference>
<feature type="region of interest" description="Disordered" evidence="2">
    <location>
        <begin position="219"/>
        <end position="250"/>
    </location>
</feature>
<reference evidence="3" key="1">
    <citation type="submission" date="2022-04" db="EMBL/GenBank/DDBJ databases">
        <title>Roseibium sp. CAU 1639 isolated from mud.</title>
        <authorList>
            <person name="Kim W."/>
        </authorList>
    </citation>
    <scope>NUCLEOTIDE SEQUENCE</scope>
    <source>
        <strain evidence="3">CAU 1639</strain>
    </source>
</reference>
<evidence type="ECO:0000256" key="2">
    <source>
        <dbReference type="SAM" id="MobiDB-lite"/>
    </source>
</evidence>
<gene>
    <name evidence="3" type="ORF">M0H32_22050</name>
</gene>
<dbReference type="RefSeq" id="WP_248157683.1">
    <property type="nucleotide sequence ID" value="NZ_JALNMJ010000019.1"/>
</dbReference>
<sequence>MNLRLLPLLGISASALLALKLLALTLGPQTGEFSINGAVAQETPPGGDQQTMELPEMADGAGDGAAMAPPPPPPGDLPEQPVLPDSLEIGGSAAERAVLESLGKRRESLQQQEGQLDLREKLLQATEERIQKRVDELKKLEERIEAAVEEKKKQEENEIAGLVTMYENMKPKDAARIFDRLSLPILMKVVRQMKPRKMADILAKMHPEAAERLTVAIASNASAPMEPPAQPVQARAQAPAQDQLPKIPSN</sequence>
<evidence type="ECO:0000313" key="4">
    <source>
        <dbReference type="Proteomes" id="UP001431221"/>
    </source>
</evidence>
<evidence type="ECO:0000256" key="1">
    <source>
        <dbReference type="SAM" id="Coils"/>
    </source>
</evidence>
<dbReference type="Gene3D" id="1.25.60.10">
    <property type="entry name" value="MgtE N-terminal domain-like"/>
    <property type="match status" value="1"/>
</dbReference>
<organism evidence="3 4">
    <name type="scientific">Roseibium sediminicola</name>
    <dbReference type="NCBI Taxonomy" id="2933272"/>
    <lineage>
        <taxon>Bacteria</taxon>
        <taxon>Pseudomonadati</taxon>
        <taxon>Pseudomonadota</taxon>
        <taxon>Alphaproteobacteria</taxon>
        <taxon>Hyphomicrobiales</taxon>
        <taxon>Stappiaceae</taxon>
        <taxon>Roseibium</taxon>
    </lineage>
</organism>
<proteinExistence type="predicted"/>
<protein>
    <recommendedName>
        <fullName evidence="5">Flagellar motility protein MotE, a chaperone for MotC folding</fullName>
    </recommendedName>
</protein>
<accession>A0ABT0H1B9</accession>
<comment type="caution">
    <text evidence="3">The sequence shown here is derived from an EMBL/GenBank/DDBJ whole genome shotgun (WGS) entry which is preliminary data.</text>
</comment>